<organism evidence="5 6">
    <name type="scientific">Cellulomonas dongxiuzhuiae</name>
    <dbReference type="NCBI Taxonomy" id="2819979"/>
    <lineage>
        <taxon>Bacteria</taxon>
        <taxon>Bacillati</taxon>
        <taxon>Actinomycetota</taxon>
        <taxon>Actinomycetes</taxon>
        <taxon>Micrococcales</taxon>
        <taxon>Cellulomonadaceae</taxon>
        <taxon>Cellulomonas</taxon>
    </lineage>
</organism>
<evidence type="ECO:0000256" key="3">
    <source>
        <dbReference type="ARBA" id="ARBA00023251"/>
    </source>
</evidence>
<reference evidence="5 6" key="1">
    <citation type="submission" date="2021-05" db="EMBL/GenBank/DDBJ databases">
        <title>Novel species in genus Cellulomonas.</title>
        <authorList>
            <person name="Zhang G."/>
        </authorList>
    </citation>
    <scope>NUCLEOTIDE SEQUENCE [LARGE SCALE GENOMIC DNA]</scope>
    <source>
        <strain evidence="6">zg-ZUI157</strain>
    </source>
</reference>
<keyword evidence="6" id="KW-1185">Reference proteome</keyword>
<evidence type="ECO:0000313" key="5">
    <source>
        <dbReference type="EMBL" id="QWC17705.1"/>
    </source>
</evidence>
<evidence type="ECO:0000313" key="6">
    <source>
        <dbReference type="Proteomes" id="UP000679335"/>
    </source>
</evidence>
<proteinExistence type="inferred from homology"/>
<evidence type="ECO:0000259" key="4">
    <source>
        <dbReference type="PROSITE" id="PS51819"/>
    </source>
</evidence>
<name>A0ABX8GP91_9CELL</name>
<dbReference type="Gene3D" id="3.10.180.10">
    <property type="entry name" value="2,3-Dihydroxybiphenyl 1,2-Dioxygenase, domain 1"/>
    <property type="match status" value="1"/>
</dbReference>
<dbReference type="InterPro" id="IPR037523">
    <property type="entry name" value="VOC_core"/>
</dbReference>
<dbReference type="Proteomes" id="UP000679335">
    <property type="component" value="Chromosome"/>
</dbReference>
<keyword evidence="3" id="KW-0046">Antibiotic resistance</keyword>
<evidence type="ECO:0000256" key="2">
    <source>
        <dbReference type="ARBA" id="ARBA00021572"/>
    </source>
</evidence>
<feature type="domain" description="VOC" evidence="4">
    <location>
        <begin position="1"/>
        <end position="105"/>
    </location>
</feature>
<accession>A0ABX8GP91</accession>
<dbReference type="InterPro" id="IPR000335">
    <property type="entry name" value="Bleomycin-R"/>
</dbReference>
<comment type="similarity">
    <text evidence="1">Belongs to the bleomycin resistance protein family.</text>
</comment>
<dbReference type="PROSITE" id="PS51819">
    <property type="entry name" value="VOC"/>
    <property type="match status" value="1"/>
</dbReference>
<evidence type="ECO:0000256" key="1">
    <source>
        <dbReference type="ARBA" id="ARBA00011051"/>
    </source>
</evidence>
<dbReference type="SUPFAM" id="SSF54593">
    <property type="entry name" value="Glyoxalase/Bleomycin resistance protein/Dihydroxybiphenyl dioxygenase"/>
    <property type="match status" value="1"/>
</dbReference>
<gene>
    <name evidence="5" type="ORF">KKR89_02800</name>
</gene>
<sequence>MTTAYAFYRDVLGCRVDWEHRFGPGMPVYAQVSRDELRLHLSEHHGDGVSGGVLWVPVADVEALAAQVHERTDGRLRPGVDADAPGGPTTEVVDPFGNRLRFCRPTA</sequence>
<dbReference type="Pfam" id="PF19581">
    <property type="entry name" value="Glyoxalase_7"/>
    <property type="match status" value="1"/>
</dbReference>
<dbReference type="EMBL" id="CP076023">
    <property type="protein sequence ID" value="QWC17705.1"/>
    <property type="molecule type" value="Genomic_DNA"/>
</dbReference>
<protein>
    <recommendedName>
        <fullName evidence="2">Bleomycin resistance protein</fullName>
    </recommendedName>
</protein>
<dbReference type="InterPro" id="IPR029068">
    <property type="entry name" value="Glyas_Bleomycin-R_OHBP_Dase"/>
</dbReference>